<feature type="domain" description="TAFII55 protein conserved region" evidence="6">
    <location>
        <begin position="50"/>
        <end position="200"/>
    </location>
</feature>
<protein>
    <recommendedName>
        <fullName evidence="6">TAFII55 protein conserved region domain-containing protein</fullName>
    </recommendedName>
</protein>
<accession>A0A653DPJ0</accession>
<dbReference type="PANTHER" id="PTHR12228">
    <property type="entry name" value="TRANSCRIPTION INITIATION FACTOR TFIID 55 KD SUBUNIT-RELATED"/>
    <property type="match status" value="1"/>
</dbReference>
<name>A0A653DPJ0_CALMS</name>
<dbReference type="CDD" id="cd08047">
    <property type="entry name" value="TAF7"/>
    <property type="match status" value="1"/>
</dbReference>
<keyword evidence="3" id="KW-0805">Transcription regulation</keyword>
<evidence type="ECO:0000256" key="3">
    <source>
        <dbReference type="ARBA" id="ARBA00023015"/>
    </source>
</evidence>
<dbReference type="EMBL" id="CAACVG010013099">
    <property type="protein sequence ID" value="VEN61248.1"/>
    <property type="molecule type" value="Genomic_DNA"/>
</dbReference>
<dbReference type="PANTHER" id="PTHR12228:SF0">
    <property type="entry name" value="TATA-BOX BINDING PROTEIN ASSOCIATED FACTOR 7"/>
    <property type="match status" value="1"/>
</dbReference>
<dbReference type="InterPro" id="IPR037817">
    <property type="entry name" value="TAF7"/>
</dbReference>
<organism evidence="7 8">
    <name type="scientific">Callosobruchus maculatus</name>
    <name type="common">Southern cowpea weevil</name>
    <name type="synonym">Pulse bruchid</name>
    <dbReference type="NCBI Taxonomy" id="64391"/>
    <lineage>
        <taxon>Eukaryota</taxon>
        <taxon>Metazoa</taxon>
        <taxon>Ecdysozoa</taxon>
        <taxon>Arthropoda</taxon>
        <taxon>Hexapoda</taxon>
        <taxon>Insecta</taxon>
        <taxon>Pterygota</taxon>
        <taxon>Neoptera</taxon>
        <taxon>Endopterygota</taxon>
        <taxon>Coleoptera</taxon>
        <taxon>Polyphaga</taxon>
        <taxon>Cucujiformia</taxon>
        <taxon>Chrysomeloidea</taxon>
        <taxon>Chrysomelidae</taxon>
        <taxon>Bruchinae</taxon>
        <taxon>Bruchini</taxon>
        <taxon>Callosobruchus</taxon>
    </lineage>
</organism>
<dbReference type="GO" id="GO:0005669">
    <property type="term" value="C:transcription factor TFIID complex"/>
    <property type="evidence" value="ECO:0007669"/>
    <property type="project" value="InterPro"/>
</dbReference>
<dbReference type="SMART" id="SM01370">
    <property type="entry name" value="TAFII55_N"/>
    <property type="match status" value="1"/>
</dbReference>
<evidence type="ECO:0000256" key="4">
    <source>
        <dbReference type="ARBA" id="ARBA00023163"/>
    </source>
</evidence>
<evidence type="ECO:0000313" key="7">
    <source>
        <dbReference type="EMBL" id="VEN61248.1"/>
    </source>
</evidence>
<evidence type="ECO:0000256" key="5">
    <source>
        <dbReference type="ARBA" id="ARBA00023242"/>
    </source>
</evidence>
<evidence type="ECO:0000256" key="1">
    <source>
        <dbReference type="ARBA" id="ARBA00004123"/>
    </source>
</evidence>
<reference evidence="7 8" key="1">
    <citation type="submission" date="2019-01" db="EMBL/GenBank/DDBJ databases">
        <authorList>
            <person name="Sayadi A."/>
        </authorList>
    </citation>
    <scope>NUCLEOTIDE SEQUENCE [LARGE SCALE GENOMIC DNA]</scope>
</reference>
<evidence type="ECO:0000313" key="8">
    <source>
        <dbReference type="Proteomes" id="UP000410492"/>
    </source>
</evidence>
<evidence type="ECO:0000256" key="2">
    <source>
        <dbReference type="ARBA" id="ARBA00009368"/>
    </source>
</evidence>
<dbReference type="Proteomes" id="UP000410492">
    <property type="component" value="Unassembled WGS sequence"/>
</dbReference>
<keyword evidence="5" id="KW-0539">Nucleus</keyword>
<dbReference type="OrthoDB" id="153872at2759"/>
<gene>
    <name evidence="7" type="ORF">CALMAC_LOCUS18708</name>
</gene>
<comment type="similarity">
    <text evidence="2">Belongs to the TAF7 family.</text>
</comment>
<dbReference type="InterPro" id="IPR006751">
    <property type="entry name" value="TAFII55_prot_cons_reg"/>
</dbReference>
<keyword evidence="4" id="KW-0804">Transcription</keyword>
<keyword evidence="8" id="KW-1185">Reference proteome</keyword>
<evidence type="ECO:0000259" key="6">
    <source>
        <dbReference type="SMART" id="SM01370"/>
    </source>
</evidence>
<dbReference type="GO" id="GO:0051123">
    <property type="term" value="P:RNA polymerase II preinitiation complex assembly"/>
    <property type="evidence" value="ECO:0007669"/>
    <property type="project" value="TreeGrafter"/>
</dbReference>
<dbReference type="Pfam" id="PF04658">
    <property type="entry name" value="TAFII55_N"/>
    <property type="match status" value="1"/>
</dbReference>
<sequence length="238" mass="27533">MYDGHMTYVLYTSHPPIQIQIDFLIILKLSKLIAFITELTHNMDDEKTQLEEQFILRLPKDEAREIRNMINFKPDKISKHLKIDLNTSDNSVTVSWSNKRLYGALKKLPTILESYKTNICNNKSNLFKTADICYVAVCSNDVDEITTDKVETIHGLCPPLKNVKKKRFRKTLYNKELAMKAEWISKELYYLLSTDLEAISSKFEILYEDPTKAMKQYEKSLFGQLSSDTDEQSEGGSP</sequence>
<proteinExistence type="inferred from homology"/>
<comment type="subcellular location">
    <subcellularLocation>
        <location evidence="1">Nucleus</location>
    </subcellularLocation>
</comment>
<dbReference type="AlphaFoldDB" id="A0A653DPJ0"/>
<dbReference type="GO" id="GO:0016251">
    <property type="term" value="F:RNA polymerase II general transcription initiation factor activity"/>
    <property type="evidence" value="ECO:0007669"/>
    <property type="project" value="TreeGrafter"/>
</dbReference>